<sequence>MSLTSKSSILLPLYIYPDSGAWDPLHSAICANPNLNFIIIVNPNSGPGSPPWWPNADYIREIPRLNAQPNACTVGYVRTTYCRRPIQEVLRDIATYADWSKDFSINGLGVNGIFFDETPNVYSEEVKTYLDSITEAVKSDTGIRGERIVSII</sequence>
<accession>A0A9P4N8B7</accession>
<dbReference type="AlphaFoldDB" id="A0A9P4N8B7"/>
<dbReference type="EMBL" id="ML986585">
    <property type="protein sequence ID" value="KAF2268664.1"/>
    <property type="molecule type" value="Genomic_DNA"/>
</dbReference>
<gene>
    <name evidence="1" type="ORF">CC78DRAFT_529675</name>
</gene>
<evidence type="ECO:0000313" key="1">
    <source>
        <dbReference type="EMBL" id="KAF2268664.1"/>
    </source>
</evidence>
<name>A0A9P4N8B7_9PLEO</name>
<dbReference type="InterPro" id="IPR021986">
    <property type="entry name" value="Spherulin4"/>
</dbReference>
<reference evidence="2" key="1">
    <citation type="journal article" date="2020" name="Stud. Mycol.">
        <title>101 Dothideomycetes genomes: A test case for predicting lifestyles and emergence of pathogens.</title>
        <authorList>
            <person name="Haridas S."/>
            <person name="Albert R."/>
            <person name="Binder M."/>
            <person name="Bloem J."/>
            <person name="LaButti K."/>
            <person name="Salamov A."/>
            <person name="Andreopoulos B."/>
            <person name="Baker S."/>
            <person name="Barry K."/>
            <person name="Bills G."/>
            <person name="Bluhm B."/>
            <person name="Cannon C."/>
            <person name="Castanera R."/>
            <person name="Culley D."/>
            <person name="Daum C."/>
            <person name="Ezra D."/>
            <person name="Gonzalez J."/>
            <person name="Henrissat B."/>
            <person name="Kuo A."/>
            <person name="Liang C."/>
            <person name="Lipzen A."/>
            <person name="Lutzoni F."/>
            <person name="Magnuson J."/>
            <person name="Mondo S."/>
            <person name="Nolan M."/>
            <person name="Ohm R."/>
            <person name="Pangilinan J."/>
            <person name="Park H.-J."/>
            <person name="Ramirez L."/>
            <person name="Alfaro M."/>
            <person name="Sun H."/>
            <person name="Tritt A."/>
            <person name="Yoshinaga Y."/>
            <person name="Zwiers L.-H."/>
            <person name="Turgeon B."/>
            <person name="Goodwin S."/>
            <person name="Spatafora J."/>
            <person name="Crous P."/>
            <person name="Grigoriev I."/>
        </authorList>
    </citation>
    <scope>NUCLEOTIDE SEQUENCE [LARGE SCALE GENOMIC DNA]</scope>
    <source>
        <strain evidence="2">CBS 304.66</strain>
    </source>
</reference>
<proteinExistence type="predicted"/>
<organism evidence="1 2">
    <name type="scientific">Lojkania enalia</name>
    <dbReference type="NCBI Taxonomy" id="147567"/>
    <lineage>
        <taxon>Eukaryota</taxon>
        <taxon>Fungi</taxon>
        <taxon>Dikarya</taxon>
        <taxon>Ascomycota</taxon>
        <taxon>Pezizomycotina</taxon>
        <taxon>Dothideomycetes</taxon>
        <taxon>Pleosporomycetidae</taxon>
        <taxon>Pleosporales</taxon>
        <taxon>Pleosporales incertae sedis</taxon>
        <taxon>Lojkania</taxon>
    </lineage>
</organism>
<dbReference type="OrthoDB" id="5342184at2759"/>
<dbReference type="PANTHER" id="PTHR35040">
    <property type="match status" value="1"/>
</dbReference>
<keyword evidence="2" id="KW-1185">Reference proteome</keyword>
<dbReference type="PANTHER" id="PTHR35040:SF9">
    <property type="entry name" value="4-LIKE CELL SURFACE PROTEIN, PUTATIVE (AFU_ORTHOLOGUE AFUA_4G14080)-RELATED"/>
    <property type="match status" value="1"/>
</dbReference>
<comment type="caution">
    <text evidence="1">The sequence shown here is derived from an EMBL/GenBank/DDBJ whole genome shotgun (WGS) entry which is preliminary data.</text>
</comment>
<evidence type="ECO:0000313" key="2">
    <source>
        <dbReference type="Proteomes" id="UP000800093"/>
    </source>
</evidence>
<dbReference type="Proteomes" id="UP000800093">
    <property type="component" value="Unassembled WGS sequence"/>
</dbReference>
<evidence type="ECO:0008006" key="3">
    <source>
        <dbReference type="Google" id="ProtNLM"/>
    </source>
</evidence>
<dbReference type="Pfam" id="PF12138">
    <property type="entry name" value="Spherulin4"/>
    <property type="match status" value="1"/>
</dbReference>
<protein>
    <recommendedName>
        <fullName evidence="3">Spherulation-specific family 4</fullName>
    </recommendedName>
</protein>